<dbReference type="PANTHER" id="PTHR43187">
    <property type="entry name" value="GLUTAMINE AMIDOTRANSFERASE DUG3-RELATED"/>
    <property type="match status" value="1"/>
</dbReference>
<dbReference type="InterPro" id="IPR032889">
    <property type="entry name" value="EgtC_Actinobacteria"/>
</dbReference>
<dbReference type="InterPro" id="IPR017932">
    <property type="entry name" value="GATase_2_dom"/>
</dbReference>
<keyword evidence="2" id="KW-0378">Hydrolase</keyword>
<keyword evidence="1 2" id="KW-0315">Glutamine amidotransferase</keyword>
<evidence type="ECO:0000256" key="1">
    <source>
        <dbReference type="ARBA" id="ARBA00022962"/>
    </source>
</evidence>
<dbReference type="EMBL" id="JBHUOF010000021">
    <property type="protein sequence ID" value="MFD2801038.1"/>
    <property type="molecule type" value="Genomic_DNA"/>
</dbReference>
<dbReference type="InterPro" id="IPR029055">
    <property type="entry name" value="Ntn_hydrolases_N"/>
</dbReference>
<dbReference type="PROSITE" id="PS51278">
    <property type="entry name" value="GATASE_TYPE_2"/>
    <property type="match status" value="1"/>
</dbReference>
<feature type="region of interest" description="Disordered" evidence="3">
    <location>
        <begin position="237"/>
        <end position="259"/>
    </location>
</feature>
<reference evidence="6" key="1">
    <citation type="journal article" date="2019" name="Int. J. Syst. Evol. Microbiol.">
        <title>The Global Catalogue of Microorganisms (GCM) 10K type strain sequencing project: providing services to taxonomists for standard genome sequencing and annotation.</title>
        <authorList>
            <consortium name="The Broad Institute Genomics Platform"/>
            <consortium name="The Broad Institute Genome Sequencing Center for Infectious Disease"/>
            <person name="Wu L."/>
            <person name="Ma J."/>
        </authorList>
    </citation>
    <scope>NUCLEOTIDE SEQUENCE [LARGE SCALE GENOMIC DNA]</scope>
    <source>
        <strain evidence="6">IBRC-M 10906</strain>
    </source>
</reference>
<dbReference type="InterPro" id="IPR052373">
    <property type="entry name" value="Gamma-glu_amide_hydrolase"/>
</dbReference>
<organism evidence="5 6">
    <name type="scientific">Prauserella oleivorans</name>
    <dbReference type="NCBI Taxonomy" id="1478153"/>
    <lineage>
        <taxon>Bacteria</taxon>
        <taxon>Bacillati</taxon>
        <taxon>Actinomycetota</taxon>
        <taxon>Actinomycetes</taxon>
        <taxon>Pseudonocardiales</taxon>
        <taxon>Pseudonocardiaceae</taxon>
        <taxon>Prauserella</taxon>
    </lineage>
</organism>
<accession>A0ABW5WER2</accession>
<evidence type="ECO:0000313" key="5">
    <source>
        <dbReference type="EMBL" id="MFD2801038.1"/>
    </source>
</evidence>
<gene>
    <name evidence="2 5" type="primary">egtC</name>
    <name evidence="5" type="ORF">ACFS2C_16725</name>
</gene>
<dbReference type="SUPFAM" id="SSF56235">
    <property type="entry name" value="N-terminal nucleophile aminohydrolases (Ntn hydrolases)"/>
    <property type="match status" value="1"/>
</dbReference>
<comment type="caution">
    <text evidence="5">The sequence shown here is derived from an EMBL/GenBank/DDBJ whole genome shotgun (WGS) entry which is preliminary data.</text>
</comment>
<evidence type="ECO:0000256" key="3">
    <source>
        <dbReference type="SAM" id="MobiDB-lite"/>
    </source>
</evidence>
<dbReference type="RefSeq" id="WP_377391031.1">
    <property type="nucleotide sequence ID" value="NZ_JBHSAN010000024.1"/>
</dbReference>
<dbReference type="EC" id="3.5.1.118" evidence="2"/>
<dbReference type="Gene3D" id="3.60.20.10">
    <property type="entry name" value="Glutamine Phosphoribosylpyrophosphate, subunit 1, domain 1"/>
    <property type="match status" value="1"/>
</dbReference>
<dbReference type="Pfam" id="PF13230">
    <property type="entry name" value="GATase_4"/>
    <property type="match status" value="1"/>
</dbReference>
<dbReference type="CDD" id="cd01908">
    <property type="entry name" value="YafJ"/>
    <property type="match status" value="1"/>
</dbReference>
<dbReference type="HAMAP" id="MF_02036">
    <property type="entry name" value="EgtC"/>
    <property type="match status" value="1"/>
</dbReference>
<dbReference type="InterPro" id="IPR026869">
    <property type="entry name" value="EgtC-like"/>
</dbReference>
<dbReference type="NCBIfam" id="TIGR03442">
    <property type="entry name" value="ergothioneine biosynthesis protein EgtC"/>
    <property type="match status" value="1"/>
</dbReference>
<comment type="function">
    <text evidence="2">Catalyzes the hydrolysis of the gamma-glutamyl amide bond of hercynyl-gamma-L-glutamyl-L-cysteine sulfoxide to produce hercynylcysteine sulfoxide, a step in the biosynthesis pathway of ergothioneine.</text>
</comment>
<dbReference type="PANTHER" id="PTHR43187:SF2">
    <property type="entry name" value="GAMMA-GLUTAMYL-HERCYNYLCYSTEINE SULFOXIDE HYDROLASE"/>
    <property type="match status" value="1"/>
</dbReference>
<comment type="pathway">
    <text evidence="2">Amino-acid biosynthesis; ergothioneine biosynthesis.</text>
</comment>
<sequence>MCRHLAYLGAPRSPAGPAFQAPHSLLVQSYAPRDMRGGGAVNADGFGLGWFADDGRTVRHRRSSPIWTDETVPRLAETVRAPVYVGAVRSGTAGMPVAEAACAPFADEDWLFSHNGVVRGWPDSVAGLAEKLPVADLLRLEARTDSALLWALLRHRLRGSADPVGEIAQLVTDVERAAPGSRLNLLLAGRDIVIGTAWTHALSVHAGADGVLVASEPCDDDPGWRPVPDGHLVVVRPGRPPSVETTALDAGRATERRQA</sequence>
<feature type="domain" description="Glutamine amidotransferase type-2" evidence="4">
    <location>
        <begin position="2"/>
        <end position="259"/>
    </location>
</feature>
<evidence type="ECO:0000259" key="4">
    <source>
        <dbReference type="PROSITE" id="PS51278"/>
    </source>
</evidence>
<proteinExistence type="inferred from homology"/>
<name>A0ABW5WER2_9PSEU</name>
<protein>
    <recommendedName>
        <fullName evidence="2">Gamma-glutamyl-hercynylcysteine sulfoxide hydrolase</fullName>
        <ecNumber evidence="2">3.5.1.118</ecNumber>
    </recommendedName>
    <alternativeName>
        <fullName evidence="2">Gamma-glutamyl hercynylcysteine S-oxide hydrolase</fullName>
    </alternativeName>
</protein>
<evidence type="ECO:0000256" key="2">
    <source>
        <dbReference type="HAMAP-Rule" id="MF_02036"/>
    </source>
</evidence>
<dbReference type="InterPro" id="IPR017808">
    <property type="entry name" value="EgtC"/>
</dbReference>
<comment type="catalytic activity">
    <reaction evidence="2">
        <text>gamma-L-glutamyl-hercynylcysteine S-oxide + H2O = S-(hercyn-2-yl)-L-cysteine S-oxide + L-glutamate</text>
        <dbReference type="Rhea" id="RHEA:42684"/>
        <dbReference type="ChEBI" id="CHEBI:15377"/>
        <dbReference type="ChEBI" id="CHEBI:29985"/>
        <dbReference type="ChEBI" id="CHEBI:82703"/>
        <dbReference type="ChEBI" id="CHEBI:82706"/>
        <dbReference type="EC" id="3.5.1.118"/>
    </reaction>
</comment>
<evidence type="ECO:0000313" key="6">
    <source>
        <dbReference type="Proteomes" id="UP001597478"/>
    </source>
</evidence>
<dbReference type="Proteomes" id="UP001597478">
    <property type="component" value="Unassembled WGS sequence"/>
</dbReference>
<keyword evidence="6" id="KW-1185">Reference proteome</keyword>